<accession>A0A6L3W3X4</accession>
<name>A0A6L3W3X4_9ACTN</name>
<dbReference type="Proteomes" id="UP000483004">
    <property type="component" value="Unassembled WGS sequence"/>
</dbReference>
<keyword evidence="7" id="KW-1185">Reference proteome</keyword>
<dbReference type="GO" id="GO:0016787">
    <property type="term" value="F:hydrolase activity"/>
    <property type="evidence" value="ECO:0007669"/>
    <property type="project" value="UniProtKB-KW"/>
</dbReference>
<dbReference type="SMART" id="SM00849">
    <property type="entry name" value="Lactamase_B"/>
    <property type="match status" value="1"/>
</dbReference>
<dbReference type="RefSeq" id="WP_151540501.1">
    <property type="nucleotide sequence ID" value="NZ_WBMR01000031.1"/>
</dbReference>
<evidence type="ECO:0000256" key="1">
    <source>
        <dbReference type="ARBA" id="ARBA00007749"/>
    </source>
</evidence>
<evidence type="ECO:0000259" key="5">
    <source>
        <dbReference type="SMART" id="SM00849"/>
    </source>
</evidence>
<proteinExistence type="inferred from homology"/>
<dbReference type="Gene3D" id="3.60.15.10">
    <property type="entry name" value="Ribonuclease Z/Hydroxyacylglutathione hydrolase-like"/>
    <property type="match status" value="1"/>
</dbReference>
<feature type="domain" description="Metallo-beta-lactamase" evidence="5">
    <location>
        <begin position="65"/>
        <end position="266"/>
    </location>
</feature>
<dbReference type="Pfam" id="PF00753">
    <property type="entry name" value="Lactamase_B"/>
    <property type="match status" value="1"/>
</dbReference>
<dbReference type="SUPFAM" id="SSF56281">
    <property type="entry name" value="Metallo-hydrolase/oxidoreductase"/>
    <property type="match status" value="1"/>
</dbReference>
<evidence type="ECO:0000313" key="7">
    <source>
        <dbReference type="Proteomes" id="UP000483004"/>
    </source>
</evidence>
<evidence type="ECO:0000256" key="3">
    <source>
        <dbReference type="ARBA" id="ARBA00022801"/>
    </source>
</evidence>
<dbReference type="OrthoDB" id="5177904at2"/>
<dbReference type="GO" id="GO:0046872">
    <property type="term" value="F:metal ion binding"/>
    <property type="evidence" value="ECO:0007669"/>
    <property type="project" value="UniProtKB-KW"/>
</dbReference>
<keyword evidence="4" id="KW-0862">Zinc</keyword>
<organism evidence="6 7">
    <name type="scientific">Actinomadura montaniterrae</name>
    <dbReference type="NCBI Taxonomy" id="1803903"/>
    <lineage>
        <taxon>Bacteria</taxon>
        <taxon>Bacillati</taxon>
        <taxon>Actinomycetota</taxon>
        <taxon>Actinomycetes</taxon>
        <taxon>Streptosporangiales</taxon>
        <taxon>Thermomonosporaceae</taxon>
        <taxon>Actinomadura</taxon>
    </lineage>
</organism>
<dbReference type="PANTHER" id="PTHR42978">
    <property type="entry name" value="QUORUM-QUENCHING LACTONASE YTNP-RELATED-RELATED"/>
    <property type="match status" value="1"/>
</dbReference>
<evidence type="ECO:0000256" key="2">
    <source>
        <dbReference type="ARBA" id="ARBA00022723"/>
    </source>
</evidence>
<dbReference type="InterPro" id="IPR001279">
    <property type="entry name" value="Metallo-B-lactamas"/>
</dbReference>
<comment type="caution">
    <text evidence="6">The sequence shown here is derived from an EMBL/GenBank/DDBJ whole genome shotgun (WGS) entry which is preliminary data.</text>
</comment>
<dbReference type="AlphaFoldDB" id="A0A6L3W3X4"/>
<comment type="similarity">
    <text evidence="1">Belongs to the metallo-beta-lactamase superfamily.</text>
</comment>
<evidence type="ECO:0000256" key="4">
    <source>
        <dbReference type="ARBA" id="ARBA00022833"/>
    </source>
</evidence>
<dbReference type="InterPro" id="IPR051013">
    <property type="entry name" value="MBL_superfamily_lactonases"/>
</dbReference>
<evidence type="ECO:0000313" key="6">
    <source>
        <dbReference type="EMBL" id="KAB2382732.1"/>
    </source>
</evidence>
<keyword evidence="2" id="KW-0479">Metal-binding</keyword>
<gene>
    <name evidence="6" type="ORF">F9B16_14140</name>
</gene>
<sequence>MPTSTRNRLATEAGPSTIQLGDLKVSYVPDGAVALKPRAWLPGSTAEFWDAHPEYLDASGNLVASIGGLLVERGDRALLIDAGVGPRSWPDDPAEPFGAARGGALLDGLAALGRDPASIEAVAVTHLHSDHVGWLWPAAPACRPPFADARVLLTAAEWEHRHLSGTGADILDGFADQVETVAGGEEIFPGVRVRTTYGHTAGHATYEIASGGRRLIAFGDALHSPVQIDHPEWSAAPDHDPVLSAEVRRRLVADLAGPDTLGFGIHFADVQFGRVVPGTPGWRPESR</sequence>
<protein>
    <submittedName>
        <fullName evidence="6">MBL fold metallo-hydrolase</fullName>
    </submittedName>
</protein>
<dbReference type="EMBL" id="WBMR01000031">
    <property type="protein sequence ID" value="KAB2382732.1"/>
    <property type="molecule type" value="Genomic_DNA"/>
</dbReference>
<dbReference type="InterPro" id="IPR036866">
    <property type="entry name" value="RibonucZ/Hydroxyglut_hydro"/>
</dbReference>
<reference evidence="6 7" key="1">
    <citation type="submission" date="2019-09" db="EMBL/GenBank/DDBJ databases">
        <title>Actinomadura physcomitrii sp. nov., a novel actinomycete isolated from moss [Physcomitrium sphaericum (Ludw) Fuernr].</title>
        <authorList>
            <person name="Liu C."/>
            <person name="Zhuang X."/>
        </authorList>
    </citation>
    <scope>NUCLEOTIDE SEQUENCE [LARGE SCALE GENOMIC DNA]</scope>
    <source>
        <strain evidence="6 7">CYP1-1B</strain>
    </source>
</reference>
<keyword evidence="3 6" id="KW-0378">Hydrolase</keyword>
<dbReference type="PANTHER" id="PTHR42978:SF6">
    <property type="entry name" value="QUORUM-QUENCHING LACTONASE YTNP-RELATED"/>
    <property type="match status" value="1"/>
</dbReference>